<dbReference type="Pfam" id="PF07715">
    <property type="entry name" value="Plug"/>
    <property type="match status" value="1"/>
</dbReference>
<evidence type="ECO:0000256" key="5">
    <source>
        <dbReference type="ARBA" id="ARBA00022448"/>
    </source>
</evidence>
<comment type="subcellular location">
    <subcellularLocation>
        <location evidence="2 17">Cell outer membrane</location>
        <topology evidence="2 17">Multi-pass membrane protein</topology>
    </subcellularLocation>
</comment>
<organism evidence="19 20">
    <name type="scientific">Mesohalobacter halotolerans</name>
    <dbReference type="NCBI Taxonomy" id="1883405"/>
    <lineage>
        <taxon>Bacteria</taxon>
        <taxon>Pseudomonadati</taxon>
        <taxon>Bacteroidota</taxon>
        <taxon>Flavobacteriia</taxon>
        <taxon>Flavobacteriales</taxon>
        <taxon>Flavobacteriaceae</taxon>
        <taxon>Mesohalobacter</taxon>
    </lineage>
</organism>
<evidence type="ECO:0000256" key="17">
    <source>
        <dbReference type="PROSITE-ProRule" id="PRU01360"/>
    </source>
</evidence>
<dbReference type="Pfam" id="PF13715">
    <property type="entry name" value="CarbopepD_reg_2"/>
    <property type="match status" value="1"/>
</dbReference>
<evidence type="ECO:0000256" key="15">
    <source>
        <dbReference type="ARBA" id="ARBA00023554"/>
    </source>
</evidence>
<evidence type="ECO:0000256" key="3">
    <source>
        <dbReference type="ARBA" id="ARBA00013013"/>
    </source>
</evidence>
<reference evidence="19 20" key="1">
    <citation type="submission" date="2019-04" db="EMBL/GenBank/DDBJ databases">
        <title>Psychroflexus halotolerans sp. nov., isolated from a marine solar saltern.</title>
        <authorList>
            <person name="Feng X."/>
        </authorList>
    </citation>
    <scope>NUCLEOTIDE SEQUENCE [LARGE SCALE GENOMIC DNA]</scope>
    <source>
        <strain evidence="19 20">WDS2C27</strain>
    </source>
</reference>
<dbReference type="InterPro" id="IPR008969">
    <property type="entry name" value="CarboxyPept-like_regulatory"/>
</dbReference>
<evidence type="ECO:0000256" key="12">
    <source>
        <dbReference type="ARBA" id="ARBA00023002"/>
    </source>
</evidence>
<dbReference type="AlphaFoldDB" id="A0A4V6AMG9"/>
<dbReference type="InterPro" id="IPR037066">
    <property type="entry name" value="Plug_dom_sf"/>
</dbReference>
<dbReference type="GO" id="GO:0009279">
    <property type="term" value="C:cell outer membrane"/>
    <property type="evidence" value="ECO:0007669"/>
    <property type="project" value="UniProtKB-SubCell"/>
</dbReference>
<gene>
    <name evidence="19" type="ORF">FCN74_09345</name>
</gene>
<keyword evidence="20" id="KW-1185">Reference proteome</keyword>
<evidence type="ECO:0000256" key="16">
    <source>
        <dbReference type="ARBA" id="ARBA00046318"/>
    </source>
</evidence>
<proteinExistence type="inferred from homology"/>
<sequence>MKIIWFLLLIAFSLKCLSQEKFSVSGKIKDIENNETLLGVNIIVEELQTGTVSNAYGFYSLTLPKGQYTFTISYLGFETLKDTIKLNGNIKKNFFLTPASEQLEEITIRDNFEQQNIRKPEMSINRLKQSTIKQIPVVFGEADVLRSIVQFPGVTNAGEGSSGFNVRGGSADQNLILLDEAVIFNSSHLFGLFSIFNPEAVKDLKLYKGGIPAEYGGRVSSVLDIKQKDGNYKEFQGEAGVGVISSKLLLEGPIQKNKSSFLVSGRSTYAHLFLKAIDNPNAAYFYDFTAKGNYIFNDKNKLMLSGYFGRDFFSLDGSFDNIYGNSFINLRWNHVFNDQLFSNMSIIGGEYIYELDLDIVGFNFRSGIQNLNLKYDFNHYLSDEFQLNYGLNSFYYVVNPGKIKPTGDNSGITEDQLTKKYAIEPALFLSAEHQFSDNFSAEYGLRWSSFFRLGQDELNIYDNNLPLLYNQQFGIYQRAEPIGTRTDSRSDVIKTFHNLEPRIALAYALDNNTSLKASYNRMAQYLHLITNTNSPTPLDVWAPSGPFIEPQLLDQFAVGYFKSFEQNKFDLSIEAFYKTVDNKLDFIDGADLIAADAIEQETLNGEARSYGLELMLKKNRGRLNGWIAYTLSRAEQRTPGRFSNEPGINNGKWYLANYDKTHDLTVLGNYKLNKQWTFNLNFNLRTGQPVNFPVGQFNFQGLTVPIYEGRNNDRLPIFHRLDVSATYRPKAKREKKWKGYWNFGIYNIYNRRNAASISFEENRNTGQNEAVRFSIFGIVPSVSYNISF</sequence>
<feature type="domain" description="TonB-dependent receptor plug" evidence="18">
    <location>
        <begin position="142"/>
        <end position="218"/>
    </location>
</feature>
<keyword evidence="13 17" id="KW-0472">Membrane</keyword>
<comment type="similarity">
    <text evidence="17">Belongs to the TonB-dependent receptor family.</text>
</comment>
<keyword evidence="11" id="KW-0521">NADP</keyword>
<keyword evidence="14 17" id="KW-0998">Cell outer membrane</keyword>
<dbReference type="InterPro" id="IPR039426">
    <property type="entry name" value="TonB-dep_rcpt-like"/>
</dbReference>
<evidence type="ECO:0000256" key="10">
    <source>
        <dbReference type="ARBA" id="ARBA00022842"/>
    </source>
</evidence>
<keyword evidence="8 17" id="KW-0812">Transmembrane</keyword>
<evidence type="ECO:0000256" key="6">
    <source>
        <dbReference type="ARBA" id="ARBA00022452"/>
    </source>
</evidence>
<keyword evidence="6 17" id="KW-1134">Transmembrane beta strand</keyword>
<dbReference type="RefSeq" id="WP_138932323.1">
    <property type="nucleotide sequence ID" value="NZ_SWMU01000003.1"/>
</dbReference>
<evidence type="ECO:0000313" key="20">
    <source>
        <dbReference type="Proteomes" id="UP000306552"/>
    </source>
</evidence>
<evidence type="ECO:0000256" key="1">
    <source>
        <dbReference type="ARBA" id="ARBA00001946"/>
    </source>
</evidence>
<keyword evidence="9" id="KW-0479">Metal-binding</keyword>
<dbReference type="SUPFAM" id="SSF56935">
    <property type="entry name" value="Porins"/>
    <property type="match status" value="1"/>
</dbReference>
<dbReference type="EMBL" id="SWMU01000003">
    <property type="protein sequence ID" value="TKS56205.1"/>
    <property type="molecule type" value="Genomic_DNA"/>
</dbReference>
<dbReference type="InterPro" id="IPR036942">
    <property type="entry name" value="Beta-barrel_TonB_sf"/>
</dbReference>
<dbReference type="EC" id="1.1.1.42" evidence="3"/>
<dbReference type="OrthoDB" id="9803050at2"/>
<dbReference type="GO" id="GO:0046872">
    <property type="term" value="F:metal ion binding"/>
    <property type="evidence" value="ECO:0007669"/>
    <property type="project" value="UniProtKB-KW"/>
</dbReference>
<evidence type="ECO:0000256" key="7">
    <source>
        <dbReference type="ARBA" id="ARBA00022532"/>
    </source>
</evidence>
<evidence type="ECO:0000256" key="14">
    <source>
        <dbReference type="ARBA" id="ARBA00023237"/>
    </source>
</evidence>
<keyword evidence="19" id="KW-0675">Receptor</keyword>
<comment type="similarity">
    <text evidence="16">Belongs to the monomeric-type IDH family.</text>
</comment>
<evidence type="ECO:0000313" key="19">
    <source>
        <dbReference type="EMBL" id="TKS56205.1"/>
    </source>
</evidence>
<dbReference type="PROSITE" id="PS52016">
    <property type="entry name" value="TONB_DEPENDENT_REC_3"/>
    <property type="match status" value="1"/>
</dbReference>
<dbReference type="PANTHER" id="PTHR36999">
    <property type="entry name" value="ISOCITRATE DEHYDROGENASE [NADP]"/>
    <property type="match status" value="1"/>
</dbReference>
<keyword evidence="4" id="KW-0329">Glyoxylate bypass</keyword>
<evidence type="ECO:0000256" key="11">
    <source>
        <dbReference type="ARBA" id="ARBA00022857"/>
    </source>
</evidence>
<keyword evidence="12" id="KW-0560">Oxidoreductase</keyword>
<comment type="caution">
    <text evidence="19">The sequence shown here is derived from an EMBL/GenBank/DDBJ whole genome shotgun (WGS) entry which is preliminary data.</text>
</comment>
<comment type="catalytic activity">
    <reaction evidence="15">
        <text>D-threo-isocitrate + NADP(+) = 2-oxoglutarate + CO2 + NADPH</text>
        <dbReference type="Rhea" id="RHEA:19629"/>
        <dbReference type="ChEBI" id="CHEBI:15562"/>
        <dbReference type="ChEBI" id="CHEBI:16526"/>
        <dbReference type="ChEBI" id="CHEBI:16810"/>
        <dbReference type="ChEBI" id="CHEBI:57783"/>
        <dbReference type="ChEBI" id="CHEBI:58349"/>
        <dbReference type="EC" id="1.1.1.42"/>
    </reaction>
</comment>
<name>A0A4V6AMG9_9FLAO</name>
<accession>A0A4V6AMG9</accession>
<keyword evidence="10" id="KW-0460">Magnesium</keyword>
<dbReference type="InterPro" id="IPR012910">
    <property type="entry name" value="Plug_dom"/>
</dbReference>
<dbReference type="SUPFAM" id="SSF49464">
    <property type="entry name" value="Carboxypeptidase regulatory domain-like"/>
    <property type="match status" value="1"/>
</dbReference>
<evidence type="ECO:0000256" key="13">
    <source>
        <dbReference type="ARBA" id="ARBA00023136"/>
    </source>
</evidence>
<dbReference type="GO" id="GO:0006097">
    <property type="term" value="P:glyoxylate cycle"/>
    <property type="evidence" value="ECO:0007669"/>
    <property type="project" value="UniProtKB-KW"/>
</dbReference>
<evidence type="ECO:0000256" key="9">
    <source>
        <dbReference type="ARBA" id="ARBA00022723"/>
    </source>
</evidence>
<comment type="cofactor">
    <cofactor evidence="1">
        <name>Mg(2+)</name>
        <dbReference type="ChEBI" id="CHEBI:18420"/>
    </cofactor>
</comment>
<dbReference type="Gene3D" id="2.60.40.1120">
    <property type="entry name" value="Carboxypeptidase-like, regulatory domain"/>
    <property type="match status" value="1"/>
</dbReference>
<dbReference type="GO" id="GO:0006099">
    <property type="term" value="P:tricarboxylic acid cycle"/>
    <property type="evidence" value="ECO:0007669"/>
    <property type="project" value="UniProtKB-KW"/>
</dbReference>
<protein>
    <recommendedName>
        <fullName evidence="3">isocitrate dehydrogenase (NADP(+))</fullName>
        <ecNumber evidence="3">1.1.1.42</ecNumber>
    </recommendedName>
</protein>
<dbReference type="PANTHER" id="PTHR36999:SF1">
    <property type="entry name" value="ISOCITRATE DEHYDROGENASE (NADP(+))"/>
    <property type="match status" value="1"/>
</dbReference>
<evidence type="ECO:0000259" key="18">
    <source>
        <dbReference type="Pfam" id="PF07715"/>
    </source>
</evidence>
<keyword evidence="5 17" id="KW-0813">Transport</keyword>
<dbReference type="Gene3D" id="2.170.130.10">
    <property type="entry name" value="TonB-dependent receptor, plug domain"/>
    <property type="match status" value="1"/>
</dbReference>
<evidence type="ECO:0000256" key="4">
    <source>
        <dbReference type="ARBA" id="ARBA00022435"/>
    </source>
</evidence>
<evidence type="ECO:0000256" key="2">
    <source>
        <dbReference type="ARBA" id="ARBA00004571"/>
    </source>
</evidence>
<evidence type="ECO:0000256" key="8">
    <source>
        <dbReference type="ARBA" id="ARBA00022692"/>
    </source>
</evidence>
<dbReference type="Proteomes" id="UP000306552">
    <property type="component" value="Unassembled WGS sequence"/>
</dbReference>
<dbReference type="GO" id="GO:0004450">
    <property type="term" value="F:isocitrate dehydrogenase (NADP+) activity"/>
    <property type="evidence" value="ECO:0007669"/>
    <property type="project" value="UniProtKB-EC"/>
</dbReference>
<keyword evidence="7" id="KW-0816">Tricarboxylic acid cycle</keyword>
<dbReference type="InterPro" id="IPR004436">
    <property type="entry name" value="Isocitrate_DH_NADP_mono"/>
</dbReference>
<dbReference type="Gene3D" id="2.40.170.20">
    <property type="entry name" value="TonB-dependent receptor, beta-barrel domain"/>
    <property type="match status" value="1"/>
</dbReference>